<dbReference type="RefSeq" id="WP_407591815.1">
    <property type="nucleotide sequence ID" value="NZ_JBHDIY010000002.1"/>
</dbReference>
<dbReference type="InterPro" id="IPR000550">
    <property type="entry name" value="Hppk"/>
</dbReference>
<dbReference type="Gene3D" id="3.30.70.560">
    <property type="entry name" value="7,8-Dihydro-6-hydroxymethylpterin-pyrophosphokinase HPPK"/>
    <property type="match status" value="1"/>
</dbReference>
<evidence type="ECO:0000256" key="8">
    <source>
        <dbReference type="ARBA" id="ARBA00022840"/>
    </source>
</evidence>
<dbReference type="PANTHER" id="PTHR43071:SF1">
    <property type="entry name" value="2-AMINO-4-HYDROXY-6-HYDROXYMETHYLDIHYDROPTERIDINE PYROPHOSPHOKINASE"/>
    <property type="match status" value="1"/>
</dbReference>
<organism evidence="14 15">
    <name type="scientific">Tateyamaria armeniaca</name>
    <dbReference type="NCBI Taxonomy" id="2518930"/>
    <lineage>
        <taxon>Bacteria</taxon>
        <taxon>Pseudomonadati</taxon>
        <taxon>Pseudomonadota</taxon>
        <taxon>Alphaproteobacteria</taxon>
        <taxon>Rhodobacterales</taxon>
        <taxon>Roseobacteraceae</taxon>
        <taxon>Tateyamaria</taxon>
    </lineage>
</organism>
<dbReference type="CDD" id="cd00483">
    <property type="entry name" value="HPPK"/>
    <property type="match status" value="1"/>
</dbReference>
<proteinExistence type="inferred from homology"/>
<keyword evidence="6" id="KW-0547">Nucleotide-binding</keyword>
<dbReference type="PANTHER" id="PTHR43071">
    <property type="entry name" value="2-AMINO-4-HYDROXY-6-HYDROXYMETHYLDIHYDROPTERIDINE PYROPHOSPHOKINASE"/>
    <property type="match status" value="1"/>
</dbReference>
<evidence type="ECO:0000313" key="14">
    <source>
        <dbReference type="EMBL" id="MFL4469921.1"/>
    </source>
</evidence>
<dbReference type="PROSITE" id="PS00794">
    <property type="entry name" value="HPPK"/>
    <property type="match status" value="1"/>
</dbReference>
<accession>A0ABW8US50</accession>
<evidence type="ECO:0000256" key="2">
    <source>
        <dbReference type="ARBA" id="ARBA00005810"/>
    </source>
</evidence>
<keyword evidence="9" id="KW-0289">Folate biosynthesis</keyword>
<reference evidence="14 15" key="1">
    <citation type="submission" date="2024-08" db="EMBL/GenBank/DDBJ databases">
        <title>Tateyamaria sp. nov., isolated from marine algae.</title>
        <authorList>
            <person name="Choi B.J."/>
            <person name="Kim J.M."/>
            <person name="Lee J.K."/>
            <person name="Choi D.G."/>
            <person name="Bayburt H."/>
            <person name="Baek J.H."/>
            <person name="Han D.M."/>
            <person name="Jeon C.O."/>
        </authorList>
    </citation>
    <scope>NUCLEOTIDE SEQUENCE [LARGE SCALE GENOMIC DNA]</scope>
    <source>
        <strain evidence="14 15">KMU-156</strain>
    </source>
</reference>
<sequence length="203" mass="22590">MSQGTTQRKTGENLPQNRSLSLVALGSNVQSDVRSPAETLKLAVSEMETMGAVICAQSRLFATPAIPIGNGPDFVNGVVAIESGWSAREVIANLHDIEARLGRRRAERWGARIIDLDLLAMDDLILPDVATLRRWMDLPFDQQQQKAPGQLILPHPRMHQRGFVLIPLADVAPDWKHPIIRQTVIQMRDALPETERNSIKPLE</sequence>
<name>A0ABW8US50_9RHOB</name>
<keyword evidence="5 14" id="KW-0808">Transferase</keyword>
<evidence type="ECO:0000256" key="10">
    <source>
        <dbReference type="ARBA" id="ARBA00029409"/>
    </source>
</evidence>
<dbReference type="NCBIfam" id="TIGR01498">
    <property type="entry name" value="folK"/>
    <property type="match status" value="1"/>
</dbReference>
<dbReference type="GO" id="GO:0003848">
    <property type="term" value="F:2-amino-4-hydroxy-6-hydroxymethyldihydropteridine diphosphokinase activity"/>
    <property type="evidence" value="ECO:0007669"/>
    <property type="project" value="UniProtKB-EC"/>
</dbReference>
<comment type="caution">
    <text evidence="14">The sequence shown here is derived from an EMBL/GenBank/DDBJ whole genome shotgun (WGS) entry which is preliminary data.</text>
</comment>
<evidence type="ECO:0000256" key="9">
    <source>
        <dbReference type="ARBA" id="ARBA00022909"/>
    </source>
</evidence>
<dbReference type="EMBL" id="JBHDIY010000002">
    <property type="protein sequence ID" value="MFL4469921.1"/>
    <property type="molecule type" value="Genomic_DNA"/>
</dbReference>
<dbReference type="Proteomes" id="UP001627408">
    <property type="component" value="Unassembled WGS sequence"/>
</dbReference>
<evidence type="ECO:0000256" key="3">
    <source>
        <dbReference type="ARBA" id="ARBA00013253"/>
    </source>
</evidence>
<evidence type="ECO:0000256" key="1">
    <source>
        <dbReference type="ARBA" id="ARBA00005051"/>
    </source>
</evidence>
<evidence type="ECO:0000256" key="5">
    <source>
        <dbReference type="ARBA" id="ARBA00022679"/>
    </source>
</evidence>
<evidence type="ECO:0000256" key="12">
    <source>
        <dbReference type="ARBA" id="ARBA00033413"/>
    </source>
</evidence>
<evidence type="ECO:0000256" key="7">
    <source>
        <dbReference type="ARBA" id="ARBA00022777"/>
    </source>
</evidence>
<gene>
    <name evidence="14" type="primary">folK</name>
    <name evidence="14" type="ORF">ACERZ8_08620</name>
</gene>
<keyword evidence="7" id="KW-0418">Kinase</keyword>
<comment type="function">
    <text evidence="10">Catalyzes the transfer of pyrophosphate from adenosine triphosphate (ATP) to 6-hydroxymethyl-7,8-dihydropterin, an enzymatic step in folate biosynthesis pathway.</text>
</comment>
<dbReference type="SUPFAM" id="SSF55083">
    <property type="entry name" value="6-hydroxymethyl-7,8-dihydropterin pyrophosphokinase, HPPK"/>
    <property type="match status" value="1"/>
</dbReference>
<dbReference type="Pfam" id="PF01288">
    <property type="entry name" value="HPPK"/>
    <property type="match status" value="1"/>
</dbReference>
<comment type="pathway">
    <text evidence="1">Cofactor biosynthesis; tetrahydrofolate biosynthesis; 2-amino-4-hydroxy-6-hydroxymethyl-7,8-dihydropteridine diphosphate from 7,8-dihydroneopterin triphosphate: step 4/4.</text>
</comment>
<feature type="domain" description="7,8-dihydro-6-hydroxymethylpterin-pyrophosphokinase" evidence="13">
    <location>
        <begin position="108"/>
        <end position="119"/>
    </location>
</feature>
<keyword evidence="15" id="KW-1185">Reference proteome</keyword>
<evidence type="ECO:0000259" key="13">
    <source>
        <dbReference type="PROSITE" id="PS00794"/>
    </source>
</evidence>
<evidence type="ECO:0000256" key="4">
    <source>
        <dbReference type="ARBA" id="ARBA00016218"/>
    </source>
</evidence>
<evidence type="ECO:0000256" key="6">
    <source>
        <dbReference type="ARBA" id="ARBA00022741"/>
    </source>
</evidence>
<evidence type="ECO:0000313" key="15">
    <source>
        <dbReference type="Proteomes" id="UP001627408"/>
    </source>
</evidence>
<keyword evidence="8" id="KW-0067">ATP-binding</keyword>
<comment type="similarity">
    <text evidence="2">Belongs to the HPPK family.</text>
</comment>
<dbReference type="InterPro" id="IPR035907">
    <property type="entry name" value="Hppk_sf"/>
</dbReference>
<dbReference type="EC" id="2.7.6.3" evidence="3"/>
<evidence type="ECO:0000256" key="11">
    <source>
        <dbReference type="ARBA" id="ARBA00029766"/>
    </source>
</evidence>
<protein>
    <recommendedName>
        <fullName evidence="4">2-amino-4-hydroxy-6-hydroxymethyldihydropteridine pyrophosphokinase</fullName>
        <ecNumber evidence="3">2.7.6.3</ecNumber>
    </recommendedName>
    <alternativeName>
        <fullName evidence="11">6-hydroxymethyl-7,8-dihydropterin pyrophosphokinase</fullName>
    </alternativeName>
    <alternativeName>
        <fullName evidence="12">7,8-dihydro-6-hydroxymethylpterin-pyrophosphokinase</fullName>
    </alternativeName>
</protein>